<dbReference type="InterPro" id="IPR024188">
    <property type="entry name" value="GltB"/>
</dbReference>
<dbReference type="AlphaFoldDB" id="A0AA37SX63"/>
<keyword evidence="4" id="KW-1133">Transmembrane helix</keyword>
<dbReference type="Proteomes" id="UP001156601">
    <property type="component" value="Unassembled WGS sequence"/>
</dbReference>
<dbReference type="PANTHER" id="PTHR43819">
    <property type="entry name" value="ARCHAEAL-TYPE GLUTAMATE SYNTHASE [NADPH]"/>
    <property type="match status" value="1"/>
</dbReference>
<comment type="similarity">
    <text evidence="1 2">Belongs to the glutamate synthase family.</text>
</comment>
<evidence type="ECO:0000256" key="3">
    <source>
        <dbReference type="SAM" id="MobiDB-lite"/>
    </source>
</evidence>
<gene>
    <name evidence="6" type="primary">glsF</name>
    <name evidence="6" type="ORF">GCM10007852_06880</name>
</gene>
<dbReference type="RefSeq" id="WP_284216091.1">
    <property type="nucleotide sequence ID" value="NZ_BSOT01000005.1"/>
</dbReference>
<feature type="domain" description="Glutamate synthase" evidence="5">
    <location>
        <begin position="141"/>
        <end position="466"/>
    </location>
</feature>
<feature type="region of interest" description="Disordered" evidence="3">
    <location>
        <begin position="477"/>
        <end position="502"/>
    </location>
</feature>
<accession>A0AA37SX63</accession>
<dbReference type="PANTHER" id="PTHR43819:SF1">
    <property type="entry name" value="ARCHAEAL-TYPE GLUTAMATE SYNTHASE [NADPH]"/>
    <property type="match status" value="1"/>
</dbReference>
<feature type="transmembrane region" description="Helical" evidence="4">
    <location>
        <begin position="12"/>
        <end position="36"/>
    </location>
</feature>
<dbReference type="SUPFAM" id="SSF51395">
    <property type="entry name" value="FMN-linked oxidoreductases"/>
    <property type="match status" value="1"/>
</dbReference>
<protein>
    <submittedName>
        <fullName evidence="6">FMN-binding glutamate synthase family protein</fullName>
    </submittedName>
</protein>
<dbReference type="GO" id="GO:0006537">
    <property type="term" value="P:glutamate biosynthetic process"/>
    <property type="evidence" value="ECO:0007669"/>
    <property type="project" value="InterPro"/>
</dbReference>
<organism evidence="6 7">
    <name type="scientific">Agaribacter marinus</name>
    <dbReference type="NCBI Taxonomy" id="1431249"/>
    <lineage>
        <taxon>Bacteria</taxon>
        <taxon>Pseudomonadati</taxon>
        <taxon>Pseudomonadota</taxon>
        <taxon>Gammaproteobacteria</taxon>
        <taxon>Alteromonadales</taxon>
        <taxon>Alteromonadaceae</taxon>
        <taxon>Agaribacter</taxon>
    </lineage>
</organism>
<dbReference type="Pfam" id="PF01645">
    <property type="entry name" value="Glu_synthase"/>
    <property type="match status" value="1"/>
</dbReference>
<proteinExistence type="inferred from homology"/>
<reference evidence="6" key="1">
    <citation type="journal article" date="2014" name="Int. J. Syst. Evol. Microbiol.">
        <title>Complete genome sequence of Corynebacterium casei LMG S-19264T (=DSM 44701T), isolated from a smear-ripened cheese.</title>
        <authorList>
            <consortium name="US DOE Joint Genome Institute (JGI-PGF)"/>
            <person name="Walter F."/>
            <person name="Albersmeier A."/>
            <person name="Kalinowski J."/>
            <person name="Ruckert C."/>
        </authorList>
    </citation>
    <scope>NUCLEOTIDE SEQUENCE</scope>
    <source>
        <strain evidence="6">NBRC 110023</strain>
    </source>
</reference>
<evidence type="ECO:0000313" key="7">
    <source>
        <dbReference type="Proteomes" id="UP001156601"/>
    </source>
</evidence>
<evidence type="ECO:0000256" key="4">
    <source>
        <dbReference type="SAM" id="Phobius"/>
    </source>
</evidence>
<sequence>MNSLSGIGLQIIEWGALLFIFVLGCLLLLLVSLYIIDKTQTSQTVRRNFPVVGRFRYLFEHYGEFFRQYFFAMDREEMPFNRAERSWVYRAAKNVDSTVAFGSTRNLSPTGEILFVNCPFPTLSEDIAPTGNVAIGELYCETPYITSSIFNISGMSYGALSKPAVLALSKGAAKAGCWMNTGEGGCSPHHLEGGADLVVQIGTAKYGVRNEQGELCDHRLKELAAYPQVKMFEIKMSQGAKPGKGGILPGEKVSAEIAEIRGISVGQDSISPNGHPDIRNEGDLLDMISHIRKVTGKPVGFKTVVGAEHFFETLFDEINRRGVSAAPDFITIDSADGGTGAAPQSLMDYMGLPIRESLPWVVDKLNECNLRQRIKVIASGKMITPSGVAWAMSMGADFVVSARGFMFALGCIQALQCNKNTCPTGITTHNKKLQRGLVPKDKATRVADYAKNMNYEVGIIAHACGVKEPRELKRHHARVVSEDNGRSIPLSEKFPESNNHAV</sequence>
<comment type="caution">
    <text evidence="6">The sequence shown here is derived from an EMBL/GenBank/DDBJ whole genome shotgun (WGS) entry which is preliminary data.</text>
</comment>
<dbReference type="InterPro" id="IPR002932">
    <property type="entry name" value="Glu_synthdom"/>
</dbReference>
<reference evidence="6" key="2">
    <citation type="submission" date="2023-01" db="EMBL/GenBank/DDBJ databases">
        <title>Draft genome sequence of Agaribacter marinus strain NBRC 110023.</title>
        <authorList>
            <person name="Sun Q."/>
            <person name="Mori K."/>
        </authorList>
    </citation>
    <scope>NUCLEOTIDE SEQUENCE</scope>
    <source>
        <strain evidence="6">NBRC 110023</strain>
    </source>
</reference>
<keyword evidence="4" id="KW-0812">Transmembrane</keyword>
<evidence type="ECO:0000256" key="1">
    <source>
        <dbReference type="ARBA" id="ARBA00009716"/>
    </source>
</evidence>
<dbReference type="PIRSF" id="PIRSF006429">
    <property type="entry name" value="GOGAT_lg_2"/>
    <property type="match status" value="1"/>
</dbReference>
<dbReference type="Gene3D" id="3.20.20.70">
    <property type="entry name" value="Aldolase class I"/>
    <property type="match status" value="1"/>
</dbReference>
<dbReference type="GO" id="GO:0015930">
    <property type="term" value="F:glutamate synthase activity"/>
    <property type="evidence" value="ECO:0007669"/>
    <property type="project" value="InterPro"/>
</dbReference>
<dbReference type="CDD" id="cd02808">
    <property type="entry name" value="GltS_FMN"/>
    <property type="match status" value="1"/>
</dbReference>
<dbReference type="InterPro" id="IPR013785">
    <property type="entry name" value="Aldolase_TIM"/>
</dbReference>
<evidence type="ECO:0000313" key="6">
    <source>
        <dbReference type="EMBL" id="GLR69780.1"/>
    </source>
</evidence>
<keyword evidence="7" id="KW-1185">Reference proteome</keyword>
<name>A0AA37SX63_9ALTE</name>
<evidence type="ECO:0000256" key="2">
    <source>
        <dbReference type="PIRNR" id="PIRNR006429"/>
    </source>
</evidence>
<evidence type="ECO:0000259" key="5">
    <source>
        <dbReference type="Pfam" id="PF01645"/>
    </source>
</evidence>
<keyword evidence="4" id="KW-0472">Membrane</keyword>
<dbReference type="EMBL" id="BSOT01000005">
    <property type="protein sequence ID" value="GLR69780.1"/>
    <property type="molecule type" value="Genomic_DNA"/>
</dbReference>